<name>A0A3Q0H4W6_ALLSI</name>
<dbReference type="GO" id="GO:0005739">
    <property type="term" value="C:mitochondrion"/>
    <property type="evidence" value="ECO:0007669"/>
    <property type="project" value="TreeGrafter"/>
</dbReference>
<dbReference type="GeneID" id="102381318"/>
<dbReference type="Gene3D" id="3.60.40.10">
    <property type="entry name" value="PPM-type phosphatase domain"/>
    <property type="match status" value="1"/>
</dbReference>
<keyword evidence="3" id="KW-1185">Reference proteome</keyword>
<dbReference type="InterPro" id="IPR036457">
    <property type="entry name" value="PPM-type-like_dom_sf"/>
</dbReference>
<dbReference type="PANTHER" id="PTHR13832">
    <property type="entry name" value="PROTEIN PHOSPHATASE 2C"/>
    <property type="match status" value="1"/>
</dbReference>
<evidence type="ECO:0000256" key="1">
    <source>
        <dbReference type="SAM" id="MobiDB-lite"/>
    </source>
</evidence>
<dbReference type="GO" id="GO:0004741">
    <property type="term" value="F:[pyruvate dehydrogenase (acetyl-transferring)]-phosphatase activity"/>
    <property type="evidence" value="ECO:0007669"/>
    <property type="project" value="TreeGrafter"/>
</dbReference>
<reference evidence="4" key="1">
    <citation type="submission" date="2025-08" db="UniProtKB">
        <authorList>
            <consortium name="RefSeq"/>
        </authorList>
    </citation>
    <scope>IDENTIFICATION</scope>
</reference>
<evidence type="ECO:0000313" key="4">
    <source>
        <dbReference type="RefSeq" id="XP_025065450.1"/>
    </source>
</evidence>
<dbReference type="AlphaFoldDB" id="A0A3Q0H4W6"/>
<organism evidence="3 4">
    <name type="scientific">Alligator sinensis</name>
    <name type="common">Chinese alligator</name>
    <dbReference type="NCBI Taxonomy" id="38654"/>
    <lineage>
        <taxon>Eukaryota</taxon>
        <taxon>Metazoa</taxon>
        <taxon>Chordata</taxon>
        <taxon>Craniata</taxon>
        <taxon>Vertebrata</taxon>
        <taxon>Euteleostomi</taxon>
        <taxon>Archelosauria</taxon>
        <taxon>Archosauria</taxon>
        <taxon>Crocodylia</taxon>
        <taxon>Alligatoridae</taxon>
        <taxon>Alligatorinae</taxon>
        <taxon>Alligator</taxon>
    </lineage>
</organism>
<dbReference type="CTD" id="132160"/>
<evidence type="ECO:0000259" key="2">
    <source>
        <dbReference type="PROSITE" id="PS51746"/>
    </source>
</evidence>
<dbReference type="CDD" id="cd00143">
    <property type="entry name" value="PP2Cc"/>
    <property type="match status" value="1"/>
</dbReference>
<gene>
    <name evidence="4" type="primary">PPM1M</name>
</gene>
<dbReference type="Pfam" id="PF00481">
    <property type="entry name" value="PP2C"/>
    <property type="match status" value="2"/>
</dbReference>
<dbReference type="PANTHER" id="PTHR13832:SF236">
    <property type="entry name" value="PROTEIN PHOSPHATASE 1M"/>
    <property type="match status" value="1"/>
</dbReference>
<dbReference type="InterPro" id="IPR001932">
    <property type="entry name" value="PPM-type_phosphatase-like_dom"/>
</dbReference>
<dbReference type="InterPro" id="IPR015655">
    <property type="entry name" value="PP2C"/>
</dbReference>
<feature type="region of interest" description="Disordered" evidence="1">
    <location>
        <begin position="25"/>
        <end position="44"/>
    </location>
</feature>
<accession>A0A3Q0H4W6</accession>
<dbReference type="SMART" id="SM00332">
    <property type="entry name" value="PP2Cc"/>
    <property type="match status" value="1"/>
</dbReference>
<protein>
    <submittedName>
        <fullName evidence="4">Protein phosphatase 1M isoform X2</fullName>
    </submittedName>
</protein>
<dbReference type="PROSITE" id="PS51746">
    <property type="entry name" value="PPM_2"/>
    <property type="match status" value="1"/>
</dbReference>
<dbReference type="RefSeq" id="XP_025065450.1">
    <property type="nucleotide sequence ID" value="XM_025209665.1"/>
</dbReference>
<sequence>MSSNWLKKHPLRSRSMVKQLKPDSLRQGEELQQAQAPASPMLPYRRPKFLHGVQSVKEPGKRPIYCPARDRLLPWKTGYAEVINVEKSEFNEDQATCCKISMRRRETSLEENQEWLSLCSNQDEMIGQEMKATNQAAGCTALAVLYLQGKLFVANAGDSRAVLVQKHSIMALSSEFTPETERQRIQHLAFLNPKLLADEFTRFEFPRRLKRGDVGHKVLYRDYFMAGWGYKTVEKDDLKYPLIHGHGKQTRLLGTLAVSRGLGDHQLKVTDTNVKVKPFLSCIPKVNVLDFALNDVKEDDVLVLATDGLWEILSNEEVAQIVRSFLEDNKMDLYRFSELAKCLVQKARGMRNGHQWTLENNNPASYDDISVFVIPLNNRDRES</sequence>
<proteinExistence type="predicted"/>
<evidence type="ECO:0000313" key="3">
    <source>
        <dbReference type="Proteomes" id="UP000189705"/>
    </source>
</evidence>
<feature type="domain" description="PPM-type phosphatase" evidence="2">
    <location>
        <begin position="76"/>
        <end position="376"/>
    </location>
</feature>
<dbReference type="SUPFAM" id="SSF81606">
    <property type="entry name" value="PP2C-like"/>
    <property type="match status" value="1"/>
</dbReference>
<dbReference type="Proteomes" id="UP000189705">
    <property type="component" value="Unplaced"/>
</dbReference>